<dbReference type="RefSeq" id="WP_309235106.1">
    <property type="nucleotide sequence ID" value="NZ_JACHDE010000003.1"/>
</dbReference>
<name>A0A7W8L5G6_9BURK</name>
<evidence type="ECO:0000313" key="2">
    <source>
        <dbReference type="Proteomes" id="UP000592820"/>
    </source>
</evidence>
<comment type="caution">
    <text evidence="1">The sequence shown here is derived from an EMBL/GenBank/DDBJ whole genome shotgun (WGS) entry which is preliminary data.</text>
</comment>
<dbReference type="EMBL" id="JACHDE010000003">
    <property type="protein sequence ID" value="MBB5400568.1"/>
    <property type="molecule type" value="Genomic_DNA"/>
</dbReference>
<dbReference type="Proteomes" id="UP000592820">
    <property type="component" value="Unassembled WGS sequence"/>
</dbReference>
<evidence type="ECO:0000313" key="1">
    <source>
        <dbReference type="EMBL" id="MBB5400568.1"/>
    </source>
</evidence>
<gene>
    <name evidence="1" type="ORF">HDG41_002617</name>
</gene>
<protein>
    <submittedName>
        <fullName evidence="1">Uncharacterized protein</fullName>
    </submittedName>
</protein>
<accession>A0A7W8L5G6</accession>
<proteinExistence type="predicted"/>
<sequence>MTGAIEELESALHASCVTLRAAGAALLARAQADGHARADRLSI</sequence>
<dbReference type="AlphaFoldDB" id="A0A7W8L5G6"/>
<reference evidence="1 2" key="1">
    <citation type="submission" date="2020-08" db="EMBL/GenBank/DDBJ databases">
        <title>Genomic Encyclopedia of Type Strains, Phase IV (KMG-V): Genome sequencing to study the core and pangenomes of soil and plant-associated prokaryotes.</title>
        <authorList>
            <person name="Whitman W."/>
        </authorList>
    </citation>
    <scope>NUCLEOTIDE SEQUENCE [LARGE SCALE GENOMIC DNA]</scope>
    <source>
        <strain evidence="1 2">JPY162</strain>
    </source>
</reference>
<organism evidence="1 2">
    <name type="scientific">Paraburkholderia youngii</name>
    <dbReference type="NCBI Taxonomy" id="2782701"/>
    <lineage>
        <taxon>Bacteria</taxon>
        <taxon>Pseudomonadati</taxon>
        <taxon>Pseudomonadota</taxon>
        <taxon>Betaproteobacteria</taxon>
        <taxon>Burkholderiales</taxon>
        <taxon>Burkholderiaceae</taxon>
        <taxon>Paraburkholderia</taxon>
    </lineage>
</organism>